<dbReference type="OrthoDB" id="6436613at2759"/>
<feature type="compositionally biased region" description="Polar residues" evidence="1">
    <location>
        <begin position="37"/>
        <end position="67"/>
    </location>
</feature>
<dbReference type="Proteomes" id="UP000887013">
    <property type="component" value="Unassembled WGS sequence"/>
</dbReference>
<evidence type="ECO:0000313" key="4">
    <source>
        <dbReference type="Proteomes" id="UP000887013"/>
    </source>
</evidence>
<comment type="caution">
    <text evidence="3">The sequence shown here is derived from an EMBL/GenBank/DDBJ whole genome shotgun (WGS) entry which is preliminary data.</text>
</comment>
<reference evidence="3" key="1">
    <citation type="submission" date="2020-08" db="EMBL/GenBank/DDBJ databases">
        <title>Multicomponent nature underlies the extraordinary mechanical properties of spider dragline silk.</title>
        <authorList>
            <person name="Kono N."/>
            <person name="Nakamura H."/>
            <person name="Mori M."/>
            <person name="Yoshida Y."/>
            <person name="Ohtoshi R."/>
            <person name="Malay A.D."/>
            <person name="Moran D.A.P."/>
            <person name="Tomita M."/>
            <person name="Numata K."/>
            <person name="Arakawa K."/>
        </authorList>
    </citation>
    <scope>NUCLEOTIDE SEQUENCE</scope>
</reference>
<gene>
    <name evidence="3" type="ORF">NPIL_539501</name>
</gene>
<sequence>MRVGLEDLLELLILLRMRIVGGGAEPAPIPSPKRALSYQTPRVIGQSSSHETTDMPAQQSFSEGASASRCQLSSSGVSASRGNTSIADAPFRLCPRFTKFGMEQTVSTTSVAASRNGGTVFEMTSALLK</sequence>
<organism evidence="3 4">
    <name type="scientific">Nephila pilipes</name>
    <name type="common">Giant wood spider</name>
    <name type="synonym">Nephila maculata</name>
    <dbReference type="NCBI Taxonomy" id="299642"/>
    <lineage>
        <taxon>Eukaryota</taxon>
        <taxon>Metazoa</taxon>
        <taxon>Ecdysozoa</taxon>
        <taxon>Arthropoda</taxon>
        <taxon>Chelicerata</taxon>
        <taxon>Arachnida</taxon>
        <taxon>Araneae</taxon>
        <taxon>Araneomorphae</taxon>
        <taxon>Entelegynae</taxon>
        <taxon>Araneoidea</taxon>
        <taxon>Nephilidae</taxon>
        <taxon>Nephila</taxon>
    </lineage>
</organism>
<feature type="chain" id="PRO_5036489846" evidence="2">
    <location>
        <begin position="25"/>
        <end position="129"/>
    </location>
</feature>
<protein>
    <submittedName>
        <fullName evidence="3">Uncharacterized protein</fullName>
    </submittedName>
</protein>
<evidence type="ECO:0000313" key="3">
    <source>
        <dbReference type="EMBL" id="GFU21162.1"/>
    </source>
</evidence>
<keyword evidence="4" id="KW-1185">Reference proteome</keyword>
<evidence type="ECO:0000256" key="2">
    <source>
        <dbReference type="SAM" id="SignalP"/>
    </source>
</evidence>
<evidence type="ECO:0000256" key="1">
    <source>
        <dbReference type="SAM" id="MobiDB-lite"/>
    </source>
</evidence>
<name>A0A8X6QIS1_NEPPI</name>
<feature type="signal peptide" evidence="2">
    <location>
        <begin position="1"/>
        <end position="24"/>
    </location>
</feature>
<dbReference type="EMBL" id="BMAW01031451">
    <property type="protein sequence ID" value="GFU21162.1"/>
    <property type="molecule type" value="Genomic_DNA"/>
</dbReference>
<accession>A0A8X6QIS1</accession>
<keyword evidence="2" id="KW-0732">Signal</keyword>
<feature type="region of interest" description="Disordered" evidence="1">
    <location>
        <begin position="24"/>
        <end position="67"/>
    </location>
</feature>
<dbReference type="AlphaFoldDB" id="A0A8X6QIS1"/>
<proteinExistence type="predicted"/>